<dbReference type="Pfam" id="PF01425">
    <property type="entry name" value="Amidase"/>
    <property type="match status" value="1"/>
</dbReference>
<name>R7QDD2_CHOCR</name>
<reference evidence="3" key="1">
    <citation type="journal article" date="2013" name="Proc. Natl. Acad. Sci. U.S.A.">
        <title>Genome structure and metabolic features in the red seaweed Chondrus crispus shed light on evolution of the Archaeplastida.</title>
        <authorList>
            <person name="Collen J."/>
            <person name="Porcel B."/>
            <person name="Carre W."/>
            <person name="Ball S.G."/>
            <person name="Chaparro C."/>
            <person name="Tonon T."/>
            <person name="Barbeyron T."/>
            <person name="Michel G."/>
            <person name="Noel B."/>
            <person name="Valentin K."/>
            <person name="Elias M."/>
            <person name="Artiguenave F."/>
            <person name="Arun A."/>
            <person name="Aury J.M."/>
            <person name="Barbosa-Neto J.F."/>
            <person name="Bothwell J.H."/>
            <person name="Bouget F.Y."/>
            <person name="Brillet L."/>
            <person name="Cabello-Hurtado F."/>
            <person name="Capella-Gutierrez S."/>
            <person name="Charrier B."/>
            <person name="Cladiere L."/>
            <person name="Cock J.M."/>
            <person name="Coelho S.M."/>
            <person name="Colleoni C."/>
            <person name="Czjzek M."/>
            <person name="Da Silva C."/>
            <person name="Delage L."/>
            <person name="Denoeud F."/>
            <person name="Deschamps P."/>
            <person name="Dittami S.M."/>
            <person name="Gabaldon T."/>
            <person name="Gachon C.M."/>
            <person name="Groisillier A."/>
            <person name="Herve C."/>
            <person name="Jabbari K."/>
            <person name="Katinka M."/>
            <person name="Kloareg B."/>
            <person name="Kowalczyk N."/>
            <person name="Labadie K."/>
            <person name="Leblanc C."/>
            <person name="Lopez P.J."/>
            <person name="McLachlan D.H."/>
            <person name="Meslet-Cladiere L."/>
            <person name="Moustafa A."/>
            <person name="Nehr Z."/>
            <person name="Nyvall Collen P."/>
            <person name="Panaud O."/>
            <person name="Partensky F."/>
            <person name="Poulain J."/>
            <person name="Rensing S.A."/>
            <person name="Rousvoal S."/>
            <person name="Samson G."/>
            <person name="Symeonidi A."/>
            <person name="Weissenbach J."/>
            <person name="Zambounis A."/>
            <person name="Wincker P."/>
            <person name="Boyen C."/>
        </authorList>
    </citation>
    <scope>NUCLEOTIDE SEQUENCE [LARGE SCALE GENOMIC DNA]</scope>
    <source>
        <strain evidence="3">cv. Stackhouse</strain>
    </source>
</reference>
<dbReference type="InterPro" id="IPR036928">
    <property type="entry name" value="AS_sf"/>
</dbReference>
<dbReference type="KEGG" id="ccp:CHC_T00009441001"/>
<proteinExistence type="predicted"/>
<dbReference type="AlphaFoldDB" id="R7QDD2"/>
<dbReference type="OMA" id="MPLNHQL"/>
<sequence length="458" mass="48475">MAAPLTLSTITSVTDLPALYESLHARASDTSSLFLSLTPLPSLLASLSALSTRDRSRSLPLHGVPYVLKDNIDLPPHPTTAACPSFAYTPSEPAFAAALLRRAGAVCLGKVNMDQFASGLVGTRTPHGPPVNPRAPAHIPGGSSSGSAVAVASALAAFALATDTAGSGRVPAAMNAIVGLKPTRGLVSTAGLVPAAKSLDCVAVFASCVADAAHVLRVLAKYDPANVFSRPPPPAFSLAAADHMPQEHAFSFGSLAKPDLTFDGDAASEHSYHAAVSVVRRIHGQQVTVDFAPFRDAAALLYGGPFVAERFAAVGRFIKDNREKKPEDFDPVVTDIVLKSEHIPAWTLFDGQERIKELVKLADEETWKNIDILVLPTIPRPVTVQEVRDDPVKVNSMLGTYTNFVNLMDYCAIAVPAPTIEGSSVPRGVTFVAKAFEESKILALAETYQKALFIKQPK</sequence>
<keyword evidence="3" id="KW-1185">Reference proteome</keyword>
<dbReference type="InterPro" id="IPR000120">
    <property type="entry name" value="Amidase"/>
</dbReference>
<dbReference type="PANTHER" id="PTHR11895:SF169">
    <property type="entry name" value="GLUTAMYL-TRNA(GLN) AMIDOTRANSFERASE"/>
    <property type="match status" value="1"/>
</dbReference>
<dbReference type="SUPFAM" id="SSF75304">
    <property type="entry name" value="Amidase signature (AS) enzymes"/>
    <property type="match status" value="1"/>
</dbReference>
<dbReference type="Proteomes" id="UP000012073">
    <property type="component" value="Unassembled WGS sequence"/>
</dbReference>
<accession>R7QDD2</accession>
<dbReference type="EMBL" id="HG001730">
    <property type="protein sequence ID" value="CDF35451.1"/>
    <property type="molecule type" value="Genomic_DNA"/>
</dbReference>
<dbReference type="InterPro" id="IPR023631">
    <property type="entry name" value="Amidase_dom"/>
</dbReference>
<dbReference type="Gramene" id="CDF35451">
    <property type="protein sequence ID" value="CDF35451"/>
    <property type="gene ID" value="CHC_T00009441001"/>
</dbReference>
<dbReference type="Gene3D" id="3.90.1300.10">
    <property type="entry name" value="Amidase signature (AS) domain"/>
    <property type="match status" value="1"/>
</dbReference>
<feature type="domain" description="Amidase" evidence="1">
    <location>
        <begin position="53"/>
        <end position="442"/>
    </location>
</feature>
<keyword evidence="2" id="KW-0378">Hydrolase</keyword>
<dbReference type="NCBIfam" id="NF006043">
    <property type="entry name" value="PRK08186.1"/>
    <property type="match status" value="1"/>
</dbReference>
<dbReference type="RefSeq" id="XP_005715270.1">
    <property type="nucleotide sequence ID" value="XM_005715213.1"/>
</dbReference>
<dbReference type="GeneID" id="17322986"/>
<dbReference type="PANTHER" id="PTHR11895">
    <property type="entry name" value="TRANSAMIDASE"/>
    <property type="match status" value="1"/>
</dbReference>
<gene>
    <name evidence="2" type="ORF">CHC_T00009441001</name>
</gene>
<protein>
    <submittedName>
        <fullName evidence="2">Allophanate hydrolase</fullName>
    </submittedName>
</protein>
<evidence type="ECO:0000313" key="3">
    <source>
        <dbReference type="Proteomes" id="UP000012073"/>
    </source>
</evidence>
<dbReference type="Gene3D" id="1.20.58.1700">
    <property type="match status" value="1"/>
</dbReference>
<dbReference type="OrthoDB" id="421993at2759"/>
<evidence type="ECO:0000313" key="2">
    <source>
        <dbReference type="EMBL" id="CDF35451.1"/>
    </source>
</evidence>
<dbReference type="STRING" id="2769.R7QDD2"/>
<dbReference type="GO" id="GO:0016787">
    <property type="term" value="F:hydrolase activity"/>
    <property type="evidence" value="ECO:0007669"/>
    <property type="project" value="UniProtKB-KW"/>
</dbReference>
<dbReference type="PhylomeDB" id="R7QDD2"/>
<organism evidence="2 3">
    <name type="scientific">Chondrus crispus</name>
    <name type="common">Carrageen Irish moss</name>
    <name type="synonym">Polymorpha crispa</name>
    <dbReference type="NCBI Taxonomy" id="2769"/>
    <lineage>
        <taxon>Eukaryota</taxon>
        <taxon>Rhodophyta</taxon>
        <taxon>Florideophyceae</taxon>
        <taxon>Rhodymeniophycidae</taxon>
        <taxon>Gigartinales</taxon>
        <taxon>Gigartinaceae</taxon>
        <taxon>Chondrus</taxon>
    </lineage>
</organism>
<evidence type="ECO:0000259" key="1">
    <source>
        <dbReference type="Pfam" id="PF01425"/>
    </source>
</evidence>